<keyword evidence="3" id="KW-0732">Signal</keyword>
<gene>
    <name evidence="4" type="ORF">SACU0126_LOCUS30557</name>
</gene>
<feature type="region of interest" description="Disordered" evidence="1">
    <location>
        <begin position="46"/>
        <end position="82"/>
    </location>
</feature>
<evidence type="ECO:0000256" key="2">
    <source>
        <dbReference type="SAM" id="Phobius"/>
    </source>
</evidence>
<evidence type="ECO:0000313" key="4">
    <source>
        <dbReference type="EMBL" id="CAE0594637.1"/>
    </source>
</evidence>
<organism evidence="4">
    <name type="scientific">Strombidinopsis acuminata</name>
    <dbReference type="NCBI Taxonomy" id="141414"/>
    <lineage>
        <taxon>Eukaryota</taxon>
        <taxon>Sar</taxon>
        <taxon>Alveolata</taxon>
        <taxon>Ciliophora</taxon>
        <taxon>Intramacronucleata</taxon>
        <taxon>Spirotrichea</taxon>
        <taxon>Choreotrichia</taxon>
        <taxon>Choreotrichida</taxon>
        <taxon>Strombidinopsidae</taxon>
        <taxon>Strombidinopsis</taxon>
    </lineage>
</organism>
<sequence>MRLLVALAQCLAVASAFAPVQSPLCLLRMPAAAAGRSSLAPLMMAKNSNKRKDGKVVPKASGGGFGVGASGDASTPSMSPNNVNEVRVAQSPAATRAERVDSVLRERGILPTDSRPVGQDTSLDPLARIPKKGQELLERFFGGGAILFGFIFIASGIAVSVEALCKVLDKPLPQFVDDFLVNTVEPILTPSILILFFFSISLGLLKQLQFSSESAGVLYREDDD</sequence>
<feature type="signal peptide" evidence="3">
    <location>
        <begin position="1"/>
        <end position="16"/>
    </location>
</feature>
<reference evidence="4" key="1">
    <citation type="submission" date="2021-01" db="EMBL/GenBank/DDBJ databases">
        <authorList>
            <person name="Corre E."/>
            <person name="Pelletier E."/>
            <person name="Niang G."/>
            <person name="Scheremetjew M."/>
            <person name="Finn R."/>
            <person name="Kale V."/>
            <person name="Holt S."/>
            <person name="Cochrane G."/>
            <person name="Meng A."/>
            <person name="Brown T."/>
            <person name="Cohen L."/>
        </authorList>
    </citation>
    <scope>NUCLEOTIDE SEQUENCE</scope>
    <source>
        <strain evidence="4">SPMC142</strain>
    </source>
</reference>
<dbReference type="AlphaFoldDB" id="A0A7S3TW81"/>
<keyword evidence="2" id="KW-1133">Transmembrane helix</keyword>
<protein>
    <submittedName>
        <fullName evidence="4">Uncharacterized protein</fullName>
    </submittedName>
</protein>
<dbReference type="EMBL" id="HBIQ01095954">
    <property type="protein sequence ID" value="CAE0594637.1"/>
    <property type="molecule type" value="Transcribed_RNA"/>
</dbReference>
<feature type="transmembrane region" description="Helical" evidence="2">
    <location>
        <begin position="187"/>
        <end position="205"/>
    </location>
</feature>
<feature type="transmembrane region" description="Helical" evidence="2">
    <location>
        <begin position="140"/>
        <end position="161"/>
    </location>
</feature>
<evidence type="ECO:0000256" key="1">
    <source>
        <dbReference type="SAM" id="MobiDB-lite"/>
    </source>
</evidence>
<keyword evidence="2" id="KW-0472">Membrane</keyword>
<name>A0A7S3TW81_9SPIT</name>
<proteinExistence type="predicted"/>
<accession>A0A7S3TW81</accession>
<evidence type="ECO:0000256" key="3">
    <source>
        <dbReference type="SAM" id="SignalP"/>
    </source>
</evidence>
<keyword evidence="2" id="KW-0812">Transmembrane</keyword>
<feature type="chain" id="PRO_5030701073" evidence="3">
    <location>
        <begin position="17"/>
        <end position="224"/>
    </location>
</feature>